<feature type="transmembrane region" description="Helical" evidence="1">
    <location>
        <begin position="66"/>
        <end position="86"/>
    </location>
</feature>
<dbReference type="SUPFAM" id="SSF81321">
    <property type="entry name" value="Family A G protein-coupled receptor-like"/>
    <property type="match status" value="1"/>
</dbReference>
<feature type="transmembrane region" description="Helical" evidence="1">
    <location>
        <begin position="166"/>
        <end position="192"/>
    </location>
</feature>
<name>A0AAW0NWD0_9GOBI</name>
<comment type="caution">
    <text evidence="2">The sequence shown here is derived from an EMBL/GenBank/DDBJ whole genome shotgun (WGS) entry which is preliminary data.</text>
</comment>
<dbReference type="AlphaFoldDB" id="A0AAW0NWD0"/>
<keyword evidence="1" id="KW-0472">Membrane</keyword>
<evidence type="ECO:0008006" key="4">
    <source>
        <dbReference type="Google" id="ProtNLM"/>
    </source>
</evidence>
<gene>
    <name evidence="2" type="ORF">WMY93_014748</name>
</gene>
<proteinExistence type="predicted"/>
<keyword evidence="3" id="KW-1185">Reference proteome</keyword>
<feature type="transmembrane region" description="Helical" evidence="1">
    <location>
        <begin position="20"/>
        <end position="45"/>
    </location>
</feature>
<evidence type="ECO:0000256" key="1">
    <source>
        <dbReference type="SAM" id="Phobius"/>
    </source>
</evidence>
<reference evidence="3" key="1">
    <citation type="submission" date="2024-04" db="EMBL/GenBank/DDBJ databases">
        <title>Salinicola lusitanus LLJ914,a marine bacterium isolated from the Okinawa Trough.</title>
        <authorList>
            <person name="Li J."/>
        </authorList>
    </citation>
    <scope>NUCLEOTIDE SEQUENCE [LARGE SCALE GENOMIC DNA]</scope>
</reference>
<dbReference type="Proteomes" id="UP001460270">
    <property type="component" value="Unassembled WGS sequence"/>
</dbReference>
<feature type="transmembrane region" description="Helical" evidence="1">
    <location>
        <begin position="139"/>
        <end position="160"/>
    </location>
</feature>
<accession>A0AAW0NWD0</accession>
<evidence type="ECO:0000313" key="2">
    <source>
        <dbReference type="EMBL" id="KAK7910064.1"/>
    </source>
</evidence>
<keyword evidence="1" id="KW-1133">Transmembrane helix</keyword>
<sequence>MQVSNNSTVSQDSCVTERSHAVFTSWLVVYLLVFPVFIFVIYFGYKKWQTHRANISHSDVFTFHMVAMEILNLVGSCMYFGGFMLETERILDAGLGLKNFSSVGEMSFHCLTCVERYLAVVQPITYLRLKKRGGVMIRNVSIGCAWLFSAVSVIISVMVNRTTNPLIFGFAVAVLSIVLVSLCSVSVLYVLIRPGPGEGGGDKKRIDQTKRAAAFTLMAILERCY</sequence>
<dbReference type="Gene3D" id="1.20.1070.10">
    <property type="entry name" value="Rhodopsin 7-helix transmembrane proteins"/>
    <property type="match status" value="1"/>
</dbReference>
<protein>
    <recommendedName>
        <fullName evidence="4">G-protein coupled receptors family 1 profile domain-containing protein</fullName>
    </recommendedName>
</protein>
<keyword evidence="1" id="KW-0812">Transmembrane</keyword>
<organism evidence="2 3">
    <name type="scientific">Mugilogobius chulae</name>
    <name type="common">yellowstripe goby</name>
    <dbReference type="NCBI Taxonomy" id="88201"/>
    <lineage>
        <taxon>Eukaryota</taxon>
        <taxon>Metazoa</taxon>
        <taxon>Chordata</taxon>
        <taxon>Craniata</taxon>
        <taxon>Vertebrata</taxon>
        <taxon>Euteleostomi</taxon>
        <taxon>Actinopterygii</taxon>
        <taxon>Neopterygii</taxon>
        <taxon>Teleostei</taxon>
        <taxon>Neoteleostei</taxon>
        <taxon>Acanthomorphata</taxon>
        <taxon>Gobiaria</taxon>
        <taxon>Gobiiformes</taxon>
        <taxon>Gobioidei</taxon>
        <taxon>Gobiidae</taxon>
        <taxon>Gobionellinae</taxon>
        <taxon>Mugilogobius</taxon>
    </lineage>
</organism>
<dbReference type="EMBL" id="JBBPFD010000010">
    <property type="protein sequence ID" value="KAK7910064.1"/>
    <property type="molecule type" value="Genomic_DNA"/>
</dbReference>
<evidence type="ECO:0000313" key="3">
    <source>
        <dbReference type="Proteomes" id="UP001460270"/>
    </source>
</evidence>